<evidence type="ECO:0000256" key="1">
    <source>
        <dbReference type="ARBA" id="ARBA00001946"/>
    </source>
</evidence>
<dbReference type="GO" id="GO:0016787">
    <property type="term" value="F:hydrolase activity"/>
    <property type="evidence" value="ECO:0007669"/>
    <property type="project" value="UniProtKB-KW"/>
</dbReference>
<proteinExistence type="predicted"/>
<dbReference type="SUPFAM" id="SSF55811">
    <property type="entry name" value="Nudix"/>
    <property type="match status" value="1"/>
</dbReference>
<comment type="cofactor">
    <cofactor evidence="1">
        <name>Mg(2+)</name>
        <dbReference type="ChEBI" id="CHEBI:18420"/>
    </cofactor>
</comment>
<dbReference type="CDD" id="cd04685">
    <property type="entry name" value="NUDIX_Hydrolase"/>
    <property type="match status" value="1"/>
</dbReference>
<protein>
    <submittedName>
        <fullName evidence="5">Unannotated protein</fullName>
    </submittedName>
</protein>
<dbReference type="PANTHER" id="PTHR43046">
    <property type="entry name" value="GDP-MANNOSE MANNOSYL HYDROLASE"/>
    <property type="match status" value="1"/>
</dbReference>
<feature type="domain" description="Nudix hydrolase" evidence="4">
    <location>
        <begin position="6"/>
        <end position="146"/>
    </location>
</feature>
<dbReference type="EMBL" id="CAEZUP010000007">
    <property type="protein sequence ID" value="CAB4599616.1"/>
    <property type="molecule type" value="Genomic_DNA"/>
</dbReference>
<dbReference type="InterPro" id="IPR020476">
    <property type="entry name" value="Nudix_hydrolase"/>
</dbReference>
<dbReference type="InterPro" id="IPR000086">
    <property type="entry name" value="NUDIX_hydrolase_dom"/>
</dbReference>
<dbReference type="PROSITE" id="PS00893">
    <property type="entry name" value="NUDIX_BOX"/>
    <property type="match status" value="1"/>
</dbReference>
<dbReference type="PRINTS" id="PR00502">
    <property type="entry name" value="NUDIXFAMILY"/>
</dbReference>
<dbReference type="InterPro" id="IPR020084">
    <property type="entry name" value="NUDIX_hydrolase_CS"/>
</dbReference>
<dbReference type="Gene3D" id="3.90.79.10">
    <property type="entry name" value="Nucleoside Triphosphate Pyrophosphohydrolase"/>
    <property type="match status" value="1"/>
</dbReference>
<keyword evidence="3" id="KW-0460">Magnesium</keyword>
<sequence>MADWVLRRTAARVVVLDQYGHVLLLQARDPADASKGHWWEIPGGGIDDGESSADAARRELFEETGIRDAEIGPCVWTQHARFTFAGWKFDQHEHVHVAWMDRIDLATLTPGGLEAFEVMAFKGHDWWSVDNLLASSDAVLPRRLREFLPDLANGTIPDSPIDITHIDPDIAW</sequence>
<dbReference type="Pfam" id="PF00293">
    <property type="entry name" value="NUDIX"/>
    <property type="match status" value="1"/>
</dbReference>
<evidence type="ECO:0000313" key="5">
    <source>
        <dbReference type="EMBL" id="CAB4599616.1"/>
    </source>
</evidence>
<organism evidence="5">
    <name type="scientific">freshwater metagenome</name>
    <dbReference type="NCBI Taxonomy" id="449393"/>
    <lineage>
        <taxon>unclassified sequences</taxon>
        <taxon>metagenomes</taxon>
        <taxon>ecological metagenomes</taxon>
    </lineage>
</organism>
<evidence type="ECO:0000256" key="2">
    <source>
        <dbReference type="ARBA" id="ARBA00022801"/>
    </source>
</evidence>
<evidence type="ECO:0000259" key="4">
    <source>
        <dbReference type="PROSITE" id="PS51462"/>
    </source>
</evidence>
<keyword evidence="2" id="KW-0378">Hydrolase</keyword>
<dbReference type="PROSITE" id="PS51462">
    <property type="entry name" value="NUDIX"/>
    <property type="match status" value="1"/>
</dbReference>
<reference evidence="5" key="1">
    <citation type="submission" date="2020-05" db="EMBL/GenBank/DDBJ databases">
        <authorList>
            <person name="Chiriac C."/>
            <person name="Salcher M."/>
            <person name="Ghai R."/>
            <person name="Kavagutti S V."/>
        </authorList>
    </citation>
    <scope>NUCLEOTIDE SEQUENCE</scope>
</reference>
<gene>
    <name evidence="5" type="ORF">UFOPK1835_00297</name>
</gene>
<dbReference type="InterPro" id="IPR015797">
    <property type="entry name" value="NUDIX_hydrolase-like_dom_sf"/>
</dbReference>
<evidence type="ECO:0000256" key="3">
    <source>
        <dbReference type="ARBA" id="ARBA00022842"/>
    </source>
</evidence>
<dbReference type="PANTHER" id="PTHR43046:SF12">
    <property type="entry name" value="GDP-MANNOSE MANNOSYL HYDROLASE"/>
    <property type="match status" value="1"/>
</dbReference>
<accession>A0A6J6GEB0</accession>
<dbReference type="AlphaFoldDB" id="A0A6J6GEB0"/>
<name>A0A6J6GEB0_9ZZZZ</name>